<name>A0AAN6QD43_9PEZI</name>
<protein>
    <submittedName>
        <fullName evidence="2">Uncharacterized protein</fullName>
    </submittedName>
</protein>
<keyword evidence="3" id="KW-1185">Reference proteome</keyword>
<evidence type="ECO:0000256" key="1">
    <source>
        <dbReference type="SAM" id="Phobius"/>
    </source>
</evidence>
<comment type="caution">
    <text evidence="2">The sequence shown here is derived from an EMBL/GenBank/DDBJ whole genome shotgun (WGS) entry which is preliminary data.</text>
</comment>
<keyword evidence="1" id="KW-1133">Transmembrane helix</keyword>
<reference evidence="2" key="2">
    <citation type="submission" date="2023-05" db="EMBL/GenBank/DDBJ databases">
        <authorList>
            <consortium name="Lawrence Berkeley National Laboratory"/>
            <person name="Steindorff A."/>
            <person name="Hensen N."/>
            <person name="Bonometti L."/>
            <person name="Westerberg I."/>
            <person name="Brannstrom I.O."/>
            <person name="Guillou S."/>
            <person name="Cros-Aarteil S."/>
            <person name="Calhoun S."/>
            <person name="Haridas S."/>
            <person name="Kuo A."/>
            <person name="Mondo S."/>
            <person name="Pangilinan J."/>
            <person name="Riley R."/>
            <person name="Labutti K."/>
            <person name="Andreopoulos B."/>
            <person name="Lipzen A."/>
            <person name="Chen C."/>
            <person name="Yanf M."/>
            <person name="Daum C."/>
            <person name="Ng V."/>
            <person name="Clum A."/>
            <person name="Ohm R."/>
            <person name="Martin F."/>
            <person name="Silar P."/>
            <person name="Natvig D."/>
            <person name="Lalanne C."/>
            <person name="Gautier V."/>
            <person name="Ament-Velasquez S.L."/>
            <person name="Kruys A."/>
            <person name="Hutchinson M.I."/>
            <person name="Powell A.J."/>
            <person name="Barry K."/>
            <person name="Miller A.N."/>
            <person name="Grigoriev I.V."/>
            <person name="Debuchy R."/>
            <person name="Gladieux P."/>
            <person name="Thoren M.H."/>
            <person name="Johannesson H."/>
        </authorList>
    </citation>
    <scope>NUCLEOTIDE SEQUENCE</scope>
    <source>
        <strain evidence="2">CBS 757.83</strain>
    </source>
</reference>
<reference evidence="2" key="1">
    <citation type="journal article" date="2023" name="Mol. Phylogenet. Evol.">
        <title>Genome-scale phylogeny and comparative genomics of the fungal order Sordariales.</title>
        <authorList>
            <person name="Hensen N."/>
            <person name="Bonometti L."/>
            <person name="Westerberg I."/>
            <person name="Brannstrom I.O."/>
            <person name="Guillou S."/>
            <person name="Cros-Aarteil S."/>
            <person name="Calhoun S."/>
            <person name="Haridas S."/>
            <person name="Kuo A."/>
            <person name="Mondo S."/>
            <person name="Pangilinan J."/>
            <person name="Riley R."/>
            <person name="LaButti K."/>
            <person name="Andreopoulos B."/>
            <person name="Lipzen A."/>
            <person name="Chen C."/>
            <person name="Yan M."/>
            <person name="Daum C."/>
            <person name="Ng V."/>
            <person name="Clum A."/>
            <person name="Steindorff A."/>
            <person name="Ohm R.A."/>
            <person name="Martin F."/>
            <person name="Silar P."/>
            <person name="Natvig D.O."/>
            <person name="Lalanne C."/>
            <person name="Gautier V."/>
            <person name="Ament-Velasquez S.L."/>
            <person name="Kruys A."/>
            <person name="Hutchinson M.I."/>
            <person name="Powell A.J."/>
            <person name="Barry K."/>
            <person name="Miller A.N."/>
            <person name="Grigoriev I.V."/>
            <person name="Debuchy R."/>
            <person name="Gladieux P."/>
            <person name="Hiltunen Thoren M."/>
            <person name="Johannesson H."/>
        </authorList>
    </citation>
    <scope>NUCLEOTIDE SEQUENCE</scope>
    <source>
        <strain evidence="2">CBS 757.83</strain>
    </source>
</reference>
<accession>A0AAN6QD43</accession>
<keyword evidence="1" id="KW-0472">Membrane</keyword>
<gene>
    <name evidence="2" type="ORF">N658DRAFT_114602</name>
</gene>
<dbReference type="Proteomes" id="UP001305647">
    <property type="component" value="Unassembled WGS sequence"/>
</dbReference>
<feature type="transmembrane region" description="Helical" evidence="1">
    <location>
        <begin position="33"/>
        <end position="50"/>
    </location>
</feature>
<organism evidence="2 3">
    <name type="scientific">Parathielavia hyrcaniae</name>
    <dbReference type="NCBI Taxonomy" id="113614"/>
    <lineage>
        <taxon>Eukaryota</taxon>
        <taxon>Fungi</taxon>
        <taxon>Dikarya</taxon>
        <taxon>Ascomycota</taxon>
        <taxon>Pezizomycotina</taxon>
        <taxon>Sordariomycetes</taxon>
        <taxon>Sordariomycetidae</taxon>
        <taxon>Sordariales</taxon>
        <taxon>Chaetomiaceae</taxon>
        <taxon>Parathielavia</taxon>
    </lineage>
</organism>
<evidence type="ECO:0000313" key="2">
    <source>
        <dbReference type="EMBL" id="KAK4105301.1"/>
    </source>
</evidence>
<evidence type="ECO:0000313" key="3">
    <source>
        <dbReference type="Proteomes" id="UP001305647"/>
    </source>
</evidence>
<proteinExistence type="predicted"/>
<dbReference type="AlphaFoldDB" id="A0AAN6QD43"/>
<dbReference type="EMBL" id="MU863625">
    <property type="protein sequence ID" value="KAK4105301.1"/>
    <property type="molecule type" value="Genomic_DNA"/>
</dbReference>
<sequence>MTLSAGFEVGMGSGRGCSAVKSLVAIFDFPCSLTWYVGLVSFAISARWVSGTRPRSHTMTMARENEQCGMEDGMNHCQPEGAAHPYEGSILVNTVLFCRSAPAKSCKDRTLDHTLHRSCT</sequence>
<keyword evidence="1" id="KW-0812">Transmembrane</keyword>